<dbReference type="AlphaFoldDB" id="A0A1Q9LPX7"/>
<dbReference type="Pfam" id="PF10604">
    <property type="entry name" value="Polyketide_cyc2"/>
    <property type="match status" value="1"/>
</dbReference>
<dbReference type="EMBL" id="MKQR01000008">
    <property type="protein sequence ID" value="OLR94051.1"/>
    <property type="molecule type" value="Genomic_DNA"/>
</dbReference>
<proteinExistence type="predicted"/>
<gene>
    <name evidence="1" type="ORF">BJP25_13835</name>
</gene>
<dbReference type="Gene3D" id="3.30.530.20">
    <property type="match status" value="1"/>
</dbReference>
<evidence type="ECO:0008006" key="3">
    <source>
        <dbReference type="Google" id="ProtNLM"/>
    </source>
</evidence>
<organism evidence="1 2">
    <name type="scientific">Actinokineospora bangkokensis</name>
    <dbReference type="NCBI Taxonomy" id="1193682"/>
    <lineage>
        <taxon>Bacteria</taxon>
        <taxon>Bacillati</taxon>
        <taxon>Actinomycetota</taxon>
        <taxon>Actinomycetes</taxon>
        <taxon>Pseudonocardiales</taxon>
        <taxon>Pseudonocardiaceae</taxon>
        <taxon>Actinokineospora</taxon>
    </lineage>
</organism>
<comment type="caution">
    <text evidence="1">The sequence shown here is derived from an EMBL/GenBank/DDBJ whole genome shotgun (WGS) entry which is preliminary data.</text>
</comment>
<reference evidence="1 2" key="1">
    <citation type="submission" date="2016-10" db="EMBL/GenBank/DDBJ databases">
        <title>The Draft Genome Sequence of Actinokineospora bangkokensis 44EHWT reveals the biosynthetic pathway of antifungal compounds Thailandins with unusual extender unit butylmalonyl-CoA.</title>
        <authorList>
            <person name="Greule A."/>
            <person name="Intra B."/>
            <person name="Flemming S."/>
            <person name="Rommel M.G."/>
            <person name="Panbangred W."/>
            <person name="Bechthold A."/>
        </authorList>
    </citation>
    <scope>NUCLEOTIDE SEQUENCE [LARGE SCALE GENOMIC DNA]</scope>
    <source>
        <strain evidence="1 2">44EHW</strain>
    </source>
</reference>
<dbReference type="Proteomes" id="UP000186040">
    <property type="component" value="Unassembled WGS sequence"/>
</dbReference>
<dbReference type="STRING" id="1193682.BJP25_13835"/>
<dbReference type="CDD" id="cd07812">
    <property type="entry name" value="SRPBCC"/>
    <property type="match status" value="1"/>
</dbReference>
<evidence type="ECO:0000313" key="1">
    <source>
        <dbReference type="EMBL" id="OLR94051.1"/>
    </source>
</evidence>
<dbReference type="InterPro" id="IPR019587">
    <property type="entry name" value="Polyketide_cyclase/dehydratase"/>
</dbReference>
<protein>
    <recommendedName>
        <fullName evidence="3">Polyketide cyclase</fullName>
    </recommendedName>
</protein>
<accession>A0A1Q9LPX7</accession>
<keyword evidence="2" id="KW-1185">Reference proteome</keyword>
<dbReference type="RefSeq" id="WP_075974258.1">
    <property type="nucleotide sequence ID" value="NZ_MKQR01000008.1"/>
</dbReference>
<evidence type="ECO:0000313" key="2">
    <source>
        <dbReference type="Proteomes" id="UP000186040"/>
    </source>
</evidence>
<name>A0A1Q9LPX7_9PSEU</name>
<dbReference type="OrthoDB" id="5244508at2"/>
<dbReference type="InterPro" id="IPR023393">
    <property type="entry name" value="START-like_dom_sf"/>
</dbReference>
<sequence length="135" mass="14866">MPTYTRSITLKAGADRVFNYLSDVGNLPEYFDRLDSARPVGGQANPDAVQVSADVNGKEVAGEAWFRVDRTANRVEWGSEDDSDYRGRLDVTAQQDRSLVRLELTTPHGGDEVEQGLDATLDHVRRILETDGAGD</sequence>
<dbReference type="SUPFAM" id="SSF55961">
    <property type="entry name" value="Bet v1-like"/>
    <property type="match status" value="1"/>
</dbReference>